<feature type="coiled-coil region" evidence="1">
    <location>
        <begin position="41"/>
        <end position="68"/>
    </location>
</feature>
<sequence>MKLAKLIPRAEIVMISVSAVLYVGCGKAPSTDAPAANAIRTEALRKEVASLKIKLANAQSRLESLREQINGGGAPLATGGMSVPEILDELMETRLDSKNRSRIQRRLSYLFESLALQGDAAVPLIREFLNKM</sequence>
<gene>
    <name evidence="2" type="ORF">METZ01_LOCUS479384</name>
</gene>
<accession>A0A383C3E1</accession>
<dbReference type="AlphaFoldDB" id="A0A383C3E1"/>
<evidence type="ECO:0000313" key="2">
    <source>
        <dbReference type="EMBL" id="SVE26530.1"/>
    </source>
</evidence>
<reference evidence="2" key="1">
    <citation type="submission" date="2018-05" db="EMBL/GenBank/DDBJ databases">
        <authorList>
            <person name="Lanie J.A."/>
            <person name="Ng W.-L."/>
            <person name="Kazmierczak K.M."/>
            <person name="Andrzejewski T.M."/>
            <person name="Davidsen T.M."/>
            <person name="Wayne K.J."/>
            <person name="Tettelin H."/>
            <person name="Glass J.I."/>
            <person name="Rusch D."/>
            <person name="Podicherti R."/>
            <person name="Tsui H.-C.T."/>
            <person name="Winkler M.E."/>
        </authorList>
    </citation>
    <scope>NUCLEOTIDE SEQUENCE</scope>
</reference>
<dbReference type="EMBL" id="UINC01205381">
    <property type="protein sequence ID" value="SVE26530.1"/>
    <property type="molecule type" value="Genomic_DNA"/>
</dbReference>
<feature type="non-terminal residue" evidence="2">
    <location>
        <position position="132"/>
    </location>
</feature>
<protein>
    <submittedName>
        <fullName evidence="2">Uncharacterized protein</fullName>
    </submittedName>
</protein>
<proteinExistence type="predicted"/>
<name>A0A383C3E1_9ZZZZ</name>
<organism evidence="2">
    <name type="scientific">marine metagenome</name>
    <dbReference type="NCBI Taxonomy" id="408172"/>
    <lineage>
        <taxon>unclassified sequences</taxon>
        <taxon>metagenomes</taxon>
        <taxon>ecological metagenomes</taxon>
    </lineage>
</organism>
<evidence type="ECO:0000256" key="1">
    <source>
        <dbReference type="SAM" id="Coils"/>
    </source>
</evidence>
<keyword evidence="1" id="KW-0175">Coiled coil</keyword>